<evidence type="ECO:0000256" key="5">
    <source>
        <dbReference type="PROSITE-ProRule" id="PRU00205"/>
    </source>
</evidence>
<dbReference type="Proteomes" id="UP000007879">
    <property type="component" value="Unassembled WGS sequence"/>
</dbReference>
<reference evidence="9" key="1">
    <citation type="journal article" date="2010" name="Nature">
        <title>The Amphimedon queenslandica genome and the evolution of animal complexity.</title>
        <authorList>
            <person name="Srivastava M."/>
            <person name="Simakov O."/>
            <person name="Chapman J."/>
            <person name="Fahey B."/>
            <person name="Gauthier M.E."/>
            <person name="Mitros T."/>
            <person name="Richards G.S."/>
            <person name="Conaco C."/>
            <person name="Dacre M."/>
            <person name="Hellsten U."/>
            <person name="Larroux C."/>
            <person name="Putnam N.H."/>
            <person name="Stanke M."/>
            <person name="Adamska M."/>
            <person name="Darling A."/>
            <person name="Degnan S.M."/>
            <person name="Oakley T.H."/>
            <person name="Plachetzki D.C."/>
            <person name="Zhai Y."/>
            <person name="Adamski M."/>
            <person name="Calcino A."/>
            <person name="Cummins S.F."/>
            <person name="Goodstein D.M."/>
            <person name="Harris C."/>
            <person name="Jackson D.J."/>
            <person name="Leys S.P."/>
            <person name="Shu S."/>
            <person name="Woodcroft B.J."/>
            <person name="Vervoort M."/>
            <person name="Kosik K.S."/>
            <person name="Manning G."/>
            <person name="Degnan B.M."/>
            <person name="Rokhsar D.S."/>
        </authorList>
    </citation>
    <scope>NUCLEOTIDE SEQUENCE [LARGE SCALE GENOMIC DNA]</scope>
</reference>
<sequence length="289" mass="33542">MSLEQPTLDVPLFSLIWIWAPSLIFFVLLDALLLHFLVPGLLKYFKLSENDQKKRLCLPGHTKALLTERLAGTLTAIAISCIGILILSETYEDVIYAKSSLLLPSAYIFTCNFVYDFYRMYRRFSLSKSEYASLSRTLVLLKMIRNQLSFVIHHLLLICGLVIAHHSFRGGRGDFIIGCYFIMELTNPFLNFYFILKEFQMKDTLVFRVNGVLAILVYVFSRILNYPFQYYMYAHQYHNGDYVSAVKGMLLVCHVFSGVGLILQIYWLYGMIRIFVARAKYAFMINKNK</sequence>
<keyword evidence="3 6" id="KW-1133">Transmembrane helix</keyword>
<feature type="domain" description="TLC" evidence="7">
    <location>
        <begin position="61"/>
        <end position="280"/>
    </location>
</feature>
<evidence type="ECO:0000313" key="8">
    <source>
        <dbReference type="EnsemblMetazoa" id="Aqu2.1.36518_001"/>
    </source>
</evidence>
<dbReference type="GO" id="GO:0005783">
    <property type="term" value="C:endoplasmic reticulum"/>
    <property type="evidence" value="ECO:0007669"/>
    <property type="project" value="TreeGrafter"/>
</dbReference>
<proteinExistence type="predicted"/>
<dbReference type="PROSITE" id="PS50922">
    <property type="entry name" value="TLC"/>
    <property type="match status" value="1"/>
</dbReference>
<dbReference type="InParanoid" id="A0A1X7V949"/>
<dbReference type="OMA" id="IYDRHWL"/>
<evidence type="ECO:0000256" key="1">
    <source>
        <dbReference type="ARBA" id="ARBA00004141"/>
    </source>
</evidence>
<evidence type="ECO:0000256" key="4">
    <source>
        <dbReference type="ARBA" id="ARBA00023136"/>
    </source>
</evidence>
<dbReference type="GO" id="GO:0055088">
    <property type="term" value="P:lipid homeostasis"/>
    <property type="evidence" value="ECO:0007669"/>
    <property type="project" value="TreeGrafter"/>
</dbReference>
<evidence type="ECO:0000256" key="2">
    <source>
        <dbReference type="ARBA" id="ARBA00022692"/>
    </source>
</evidence>
<feature type="transmembrane region" description="Helical" evidence="6">
    <location>
        <begin position="248"/>
        <end position="269"/>
    </location>
</feature>
<feature type="transmembrane region" description="Helical" evidence="6">
    <location>
        <begin position="12"/>
        <end position="45"/>
    </location>
</feature>
<dbReference type="PANTHER" id="PTHR13439">
    <property type="entry name" value="CT120 PROTEIN"/>
    <property type="match status" value="1"/>
</dbReference>
<dbReference type="Pfam" id="PF03798">
    <property type="entry name" value="TRAM_LAG1_CLN8"/>
    <property type="match status" value="1"/>
</dbReference>
<dbReference type="SMART" id="SM00724">
    <property type="entry name" value="TLC"/>
    <property type="match status" value="1"/>
</dbReference>
<organism evidence="8">
    <name type="scientific">Amphimedon queenslandica</name>
    <name type="common">Sponge</name>
    <dbReference type="NCBI Taxonomy" id="400682"/>
    <lineage>
        <taxon>Eukaryota</taxon>
        <taxon>Metazoa</taxon>
        <taxon>Porifera</taxon>
        <taxon>Demospongiae</taxon>
        <taxon>Heteroscleromorpha</taxon>
        <taxon>Haplosclerida</taxon>
        <taxon>Niphatidae</taxon>
        <taxon>Amphimedon</taxon>
    </lineage>
</organism>
<accession>A0A1X7V949</accession>
<dbReference type="eggNOG" id="KOG4561">
    <property type="taxonomic scope" value="Eukaryota"/>
</dbReference>
<evidence type="ECO:0000256" key="6">
    <source>
        <dbReference type="SAM" id="Phobius"/>
    </source>
</evidence>
<keyword evidence="4 5" id="KW-0472">Membrane</keyword>
<gene>
    <name evidence="8" type="primary">105312127</name>
</gene>
<protein>
    <recommendedName>
        <fullName evidence="7">TLC domain-containing protein</fullName>
    </recommendedName>
</protein>
<evidence type="ECO:0000256" key="3">
    <source>
        <dbReference type="ARBA" id="ARBA00022989"/>
    </source>
</evidence>
<dbReference type="GO" id="GO:0016020">
    <property type="term" value="C:membrane"/>
    <property type="evidence" value="ECO:0007669"/>
    <property type="project" value="UniProtKB-SubCell"/>
</dbReference>
<dbReference type="KEGG" id="aqu:105312127"/>
<feature type="transmembrane region" description="Helical" evidence="6">
    <location>
        <begin position="99"/>
        <end position="118"/>
    </location>
</feature>
<dbReference type="InterPro" id="IPR050846">
    <property type="entry name" value="TLCD"/>
</dbReference>
<dbReference type="PANTHER" id="PTHR13439:SF66">
    <property type="entry name" value="BCDNA.GH12326"/>
    <property type="match status" value="1"/>
</dbReference>
<feature type="transmembrane region" description="Helical" evidence="6">
    <location>
        <begin position="150"/>
        <end position="169"/>
    </location>
</feature>
<dbReference type="InterPro" id="IPR006634">
    <property type="entry name" value="TLC-dom"/>
</dbReference>
<feature type="transmembrane region" description="Helical" evidence="6">
    <location>
        <begin position="175"/>
        <end position="196"/>
    </location>
</feature>
<dbReference type="STRING" id="400682.A0A1X7V949"/>
<evidence type="ECO:0000313" key="9">
    <source>
        <dbReference type="Proteomes" id="UP000007879"/>
    </source>
</evidence>
<keyword evidence="2 5" id="KW-0812">Transmembrane</keyword>
<comment type="subcellular location">
    <subcellularLocation>
        <location evidence="1">Membrane</location>
        <topology evidence="1">Multi-pass membrane protein</topology>
    </subcellularLocation>
</comment>
<dbReference type="EnsemblMetazoa" id="Aqu2.1.36518_001">
    <property type="protein sequence ID" value="Aqu2.1.36518_001"/>
    <property type="gene ID" value="Aqu2.1.36518"/>
</dbReference>
<feature type="transmembrane region" description="Helical" evidence="6">
    <location>
        <begin position="205"/>
        <end position="228"/>
    </location>
</feature>
<feature type="transmembrane region" description="Helical" evidence="6">
    <location>
        <begin position="66"/>
        <end position="87"/>
    </location>
</feature>
<name>A0A1X7V949_AMPQE</name>
<evidence type="ECO:0000259" key="7">
    <source>
        <dbReference type="PROSITE" id="PS50922"/>
    </source>
</evidence>
<dbReference type="EnsemblMetazoa" id="XM_019994544.1">
    <property type="protein sequence ID" value="XP_019850103.1"/>
    <property type="gene ID" value="LOC105312127"/>
</dbReference>
<reference evidence="8" key="2">
    <citation type="submission" date="2017-05" db="UniProtKB">
        <authorList>
            <consortium name="EnsemblMetazoa"/>
        </authorList>
    </citation>
    <scope>IDENTIFICATION</scope>
</reference>
<dbReference type="AlphaFoldDB" id="A0A1X7V949"/>
<dbReference type="OrthoDB" id="10266980at2759"/>
<keyword evidence="9" id="KW-1185">Reference proteome</keyword>